<protein>
    <recommendedName>
        <fullName evidence="15 16">Type III pantothenate kinase</fullName>
        <ecNumber evidence="6 16">2.7.1.33</ecNumber>
    </recommendedName>
    <alternativeName>
        <fullName evidence="16">PanK-III</fullName>
    </alternativeName>
    <alternativeName>
        <fullName evidence="16">Pantothenic acid kinase</fullName>
    </alternativeName>
</protein>
<comment type="cofactor">
    <cofactor evidence="2">
        <name>K(+)</name>
        <dbReference type="ChEBI" id="CHEBI:29103"/>
    </cofactor>
</comment>
<comment type="cofactor">
    <cofactor evidence="16">
        <name>NH4(+)</name>
        <dbReference type="ChEBI" id="CHEBI:28938"/>
    </cofactor>
    <cofactor evidence="16">
        <name>K(+)</name>
        <dbReference type="ChEBI" id="CHEBI:29103"/>
    </cofactor>
    <text evidence="16">A monovalent cation. Ammonium or potassium.</text>
</comment>
<evidence type="ECO:0000256" key="3">
    <source>
        <dbReference type="ARBA" id="ARBA00004496"/>
    </source>
</evidence>
<dbReference type="Pfam" id="PF03309">
    <property type="entry name" value="Pan_kinase"/>
    <property type="match status" value="1"/>
</dbReference>
<evidence type="ECO:0000256" key="16">
    <source>
        <dbReference type="HAMAP-Rule" id="MF_01274"/>
    </source>
</evidence>
<dbReference type="Proteomes" id="UP001597601">
    <property type="component" value="Unassembled WGS sequence"/>
</dbReference>
<evidence type="ECO:0000256" key="13">
    <source>
        <dbReference type="ARBA" id="ARBA00022993"/>
    </source>
</evidence>
<evidence type="ECO:0000256" key="8">
    <source>
        <dbReference type="ARBA" id="ARBA00022679"/>
    </source>
</evidence>
<evidence type="ECO:0000256" key="15">
    <source>
        <dbReference type="ARBA" id="ARBA00040883"/>
    </source>
</evidence>
<dbReference type="GO" id="GO:0004594">
    <property type="term" value="F:pantothenate kinase activity"/>
    <property type="evidence" value="ECO:0007669"/>
    <property type="project" value="UniProtKB-EC"/>
</dbReference>
<feature type="binding site" evidence="16">
    <location>
        <position position="119"/>
    </location>
    <ligand>
        <name>ATP</name>
        <dbReference type="ChEBI" id="CHEBI:30616"/>
    </ligand>
</feature>
<comment type="caution">
    <text evidence="17">The sequence shown here is derived from an EMBL/GenBank/DDBJ whole genome shotgun (WGS) entry which is preliminary data.</text>
</comment>
<keyword evidence="8 16" id="KW-0808">Transferase</keyword>
<comment type="catalytic activity">
    <reaction evidence="1 16">
        <text>(R)-pantothenate + ATP = (R)-4'-phosphopantothenate + ADP + H(+)</text>
        <dbReference type="Rhea" id="RHEA:16373"/>
        <dbReference type="ChEBI" id="CHEBI:10986"/>
        <dbReference type="ChEBI" id="CHEBI:15378"/>
        <dbReference type="ChEBI" id="CHEBI:29032"/>
        <dbReference type="ChEBI" id="CHEBI:30616"/>
        <dbReference type="ChEBI" id="CHEBI:456216"/>
        <dbReference type="EC" id="2.7.1.33"/>
    </reaction>
</comment>
<evidence type="ECO:0000313" key="18">
    <source>
        <dbReference type="Proteomes" id="UP001597601"/>
    </source>
</evidence>
<reference evidence="18" key="1">
    <citation type="journal article" date="2019" name="Int. J. Syst. Evol. Microbiol.">
        <title>The Global Catalogue of Microorganisms (GCM) 10K type strain sequencing project: providing services to taxonomists for standard genome sequencing and annotation.</title>
        <authorList>
            <consortium name="The Broad Institute Genomics Platform"/>
            <consortium name="The Broad Institute Genome Sequencing Center for Infectious Disease"/>
            <person name="Wu L."/>
            <person name="Ma J."/>
        </authorList>
    </citation>
    <scope>NUCLEOTIDE SEQUENCE [LARGE SCALE GENOMIC DNA]</scope>
    <source>
        <strain evidence="18">KCTC 52232</strain>
    </source>
</reference>
<feature type="binding site" evidence="16">
    <location>
        <begin position="93"/>
        <end position="96"/>
    </location>
    <ligand>
        <name>substrate</name>
    </ligand>
</feature>
<feature type="binding site" evidence="16">
    <location>
        <position position="172"/>
    </location>
    <ligand>
        <name>substrate</name>
    </ligand>
</feature>
<feature type="binding site" evidence="16">
    <location>
        <position position="86"/>
    </location>
    <ligand>
        <name>substrate</name>
    </ligand>
</feature>
<feature type="binding site" evidence="16">
    <location>
        <begin position="7"/>
        <end position="14"/>
    </location>
    <ligand>
        <name>ATP</name>
        <dbReference type="ChEBI" id="CHEBI:30616"/>
    </ligand>
</feature>
<dbReference type="EMBL" id="JBHUON010000001">
    <property type="protein sequence ID" value="MFD2863127.1"/>
    <property type="molecule type" value="Genomic_DNA"/>
</dbReference>
<evidence type="ECO:0000256" key="9">
    <source>
        <dbReference type="ARBA" id="ARBA00022741"/>
    </source>
</evidence>
<dbReference type="InterPro" id="IPR004619">
    <property type="entry name" value="Type_III_PanK"/>
</dbReference>
<evidence type="ECO:0000313" key="17">
    <source>
        <dbReference type="EMBL" id="MFD2863127.1"/>
    </source>
</evidence>
<dbReference type="EC" id="2.7.1.33" evidence="6 16"/>
<keyword evidence="12 16" id="KW-0630">Potassium</keyword>
<dbReference type="RefSeq" id="WP_377122150.1">
    <property type="nucleotide sequence ID" value="NZ_JBHUON010000001.1"/>
</dbReference>
<feature type="binding site" evidence="16">
    <location>
        <position position="116"/>
    </location>
    <ligand>
        <name>K(+)</name>
        <dbReference type="ChEBI" id="CHEBI:29103"/>
    </ligand>
</feature>
<gene>
    <name evidence="16" type="primary">coaX</name>
    <name evidence="17" type="ORF">ACFSYC_00385</name>
</gene>
<evidence type="ECO:0000256" key="4">
    <source>
        <dbReference type="ARBA" id="ARBA00005225"/>
    </source>
</evidence>
<comment type="subunit">
    <text evidence="5 16">Homodimer.</text>
</comment>
<evidence type="ECO:0000256" key="5">
    <source>
        <dbReference type="ARBA" id="ARBA00011738"/>
    </source>
</evidence>
<evidence type="ECO:0000256" key="10">
    <source>
        <dbReference type="ARBA" id="ARBA00022777"/>
    </source>
</evidence>
<keyword evidence="10 16" id="KW-0418">Kinase</keyword>
<evidence type="ECO:0000256" key="2">
    <source>
        <dbReference type="ARBA" id="ARBA00001958"/>
    </source>
</evidence>
<dbReference type="PANTHER" id="PTHR34265:SF1">
    <property type="entry name" value="TYPE III PANTOTHENATE KINASE"/>
    <property type="match status" value="1"/>
</dbReference>
<comment type="pathway">
    <text evidence="4 16">Cofactor biosynthesis; coenzyme A biosynthesis; CoA from (R)-pantothenate: step 1/5.</text>
</comment>
<dbReference type="CDD" id="cd24015">
    <property type="entry name" value="ASKHA_NBD_PanK-III"/>
    <property type="match status" value="1"/>
</dbReference>
<dbReference type="InterPro" id="IPR043129">
    <property type="entry name" value="ATPase_NBD"/>
</dbReference>
<accession>A0ABW5XJI2</accession>
<evidence type="ECO:0000256" key="7">
    <source>
        <dbReference type="ARBA" id="ARBA00022490"/>
    </source>
</evidence>
<keyword evidence="18" id="KW-1185">Reference proteome</keyword>
<proteinExistence type="inferred from homology"/>
<evidence type="ECO:0000256" key="12">
    <source>
        <dbReference type="ARBA" id="ARBA00022958"/>
    </source>
</evidence>
<keyword evidence="11 16" id="KW-0067">ATP-binding</keyword>
<organism evidence="17 18">
    <name type="scientific">Mucilaginibacter antarcticus</name>
    <dbReference type="NCBI Taxonomy" id="1855725"/>
    <lineage>
        <taxon>Bacteria</taxon>
        <taxon>Pseudomonadati</taxon>
        <taxon>Bacteroidota</taxon>
        <taxon>Sphingobacteriia</taxon>
        <taxon>Sphingobacteriales</taxon>
        <taxon>Sphingobacteriaceae</taxon>
        <taxon>Mucilaginibacter</taxon>
    </lineage>
</organism>
<evidence type="ECO:0000256" key="14">
    <source>
        <dbReference type="ARBA" id="ARBA00038036"/>
    </source>
</evidence>
<sequence length="247" mass="27134">MANLVIDIGNTFIKAAIFEDDDLVFTDQYPLLDNQIIAGVFNSHTIDKAMVSSVKKQGSEWETTLSQKTKLIYFNAAMAEGINNHYKTPHTLGLDRLAAVTGANYLYPQQNNLVIDGGTCITYDFIDAGANYFGGSISPGLNMRYKALNYYTAVLPVVNQDKNFADDAGDDTETAIKSGVQNGIKHELMGFIDSYAKHSPQLNIILTGGDGIFFDTLLKNSIFAPYIKNEPYLVLKGLNAATQKHND</sequence>
<evidence type="ECO:0000256" key="1">
    <source>
        <dbReference type="ARBA" id="ARBA00001206"/>
    </source>
</evidence>
<dbReference type="Gene3D" id="3.30.420.40">
    <property type="match status" value="1"/>
</dbReference>
<keyword evidence="7 16" id="KW-0963">Cytoplasm</keyword>
<comment type="similarity">
    <text evidence="14 16">Belongs to the type III pantothenate kinase family.</text>
</comment>
<evidence type="ECO:0000256" key="6">
    <source>
        <dbReference type="ARBA" id="ARBA00012102"/>
    </source>
</evidence>
<dbReference type="SUPFAM" id="SSF53067">
    <property type="entry name" value="Actin-like ATPase domain"/>
    <property type="match status" value="2"/>
</dbReference>
<dbReference type="PANTHER" id="PTHR34265">
    <property type="entry name" value="TYPE III PANTOTHENATE KINASE"/>
    <property type="match status" value="1"/>
</dbReference>
<feature type="active site" description="Proton acceptor" evidence="16">
    <location>
        <position position="95"/>
    </location>
</feature>
<comment type="function">
    <text evidence="16">Catalyzes the phosphorylation of pantothenate (Pan), the first step in CoA biosynthesis.</text>
</comment>
<dbReference type="HAMAP" id="MF_01274">
    <property type="entry name" value="Pantothen_kinase_3"/>
    <property type="match status" value="1"/>
</dbReference>
<keyword evidence="13 16" id="KW-0173">Coenzyme A biosynthesis</keyword>
<evidence type="ECO:0000256" key="11">
    <source>
        <dbReference type="ARBA" id="ARBA00022840"/>
    </source>
</evidence>
<dbReference type="NCBIfam" id="TIGR00671">
    <property type="entry name" value="baf"/>
    <property type="match status" value="1"/>
</dbReference>
<comment type="subcellular location">
    <subcellularLocation>
        <location evidence="3 16">Cytoplasm</location>
    </subcellularLocation>
</comment>
<name>A0ABW5XJI2_9SPHI</name>
<keyword evidence="9 16" id="KW-0547">Nucleotide-binding</keyword>
<keyword evidence="16" id="KW-0479">Metal-binding</keyword>